<gene>
    <name evidence="1" type="ORF">LCGC14_2008690</name>
</gene>
<dbReference type="AlphaFoldDB" id="A0A0F9FNH1"/>
<proteinExistence type="predicted"/>
<dbReference type="EMBL" id="LAZR01022974">
    <property type="protein sequence ID" value="KKL80051.1"/>
    <property type="molecule type" value="Genomic_DNA"/>
</dbReference>
<organism evidence="1">
    <name type="scientific">marine sediment metagenome</name>
    <dbReference type="NCBI Taxonomy" id="412755"/>
    <lineage>
        <taxon>unclassified sequences</taxon>
        <taxon>metagenomes</taxon>
        <taxon>ecological metagenomes</taxon>
    </lineage>
</organism>
<evidence type="ECO:0000313" key="1">
    <source>
        <dbReference type="EMBL" id="KKL80051.1"/>
    </source>
</evidence>
<name>A0A0F9FNH1_9ZZZZ</name>
<protein>
    <submittedName>
        <fullName evidence="1">Uncharacterized protein</fullName>
    </submittedName>
</protein>
<sequence length="52" mass="6488">MEFIEKKKIQKSIKFFNTEFSREHRLEYDSIINYAKDFSTDLELFMKEYNIE</sequence>
<reference evidence="1" key="1">
    <citation type="journal article" date="2015" name="Nature">
        <title>Complex archaea that bridge the gap between prokaryotes and eukaryotes.</title>
        <authorList>
            <person name="Spang A."/>
            <person name="Saw J.H."/>
            <person name="Jorgensen S.L."/>
            <person name="Zaremba-Niedzwiedzka K."/>
            <person name="Martijn J."/>
            <person name="Lind A.E."/>
            <person name="van Eijk R."/>
            <person name="Schleper C."/>
            <person name="Guy L."/>
            <person name="Ettema T.J."/>
        </authorList>
    </citation>
    <scope>NUCLEOTIDE SEQUENCE</scope>
</reference>
<comment type="caution">
    <text evidence="1">The sequence shown here is derived from an EMBL/GenBank/DDBJ whole genome shotgun (WGS) entry which is preliminary data.</text>
</comment>
<accession>A0A0F9FNH1</accession>